<protein>
    <submittedName>
        <fullName evidence="2">(northern house mosquito) hypothetical protein</fullName>
    </submittedName>
</protein>
<organism evidence="2">
    <name type="scientific">Culex pipiens</name>
    <name type="common">House mosquito</name>
    <dbReference type="NCBI Taxonomy" id="7175"/>
    <lineage>
        <taxon>Eukaryota</taxon>
        <taxon>Metazoa</taxon>
        <taxon>Ecdysozoa</taxon>
        <taxon>Arthropoda</taxon>
        <taxon>Hexapoda</taxon>
        <taxon>Insecta</taxon>
        <taxon>Pterygota</taxon>
        <taxon>Neoptera</taxon>
        <taxon>Endopterygota</taxon>
        <taxon>Diptera</taxon>
        <taxon>Nematocera</taxon>
        <taxon>Culicoidea</taxon>
        <taxon>Culicidae</taxon>
        <taxon>Culicinae</taxon>
        <taxon>Culicini</taxon>
        <taxon>Culex</taxon>
        <taxon>Culex</taxon>
    </lineage>
</organism>
<name>A0A8D8AL19_CULPI</name>
<dbReference type="AlphaFoldDB" id="A0A8D8AL19"/>
<dbReference type="Pfam" id="PF05225">
    <property type="entry name" value="HTH_psq"/>
    <property type="match status" value="1"/>
</dbReference>
<dbReference type="EMBL" id="HBUE01034239">
    <property type="protein sequence ID" value="CAG6458165.1"/>
    <property type="molecule type" value="Transcribed_RNA"/>
</dbReference>
<reference evidence="2" key="1">
    <citation type="submission" date="2021-05" db="EMBL/GenBank/DDBJ databases">
        <authorList>
            <person name="Alioto T."/>
            <person name="Alioto T."/>
            <person name="Gomez Garrido J."/>
        </authorList>
    </citation>
    <scope>NUCLEOTIDE SEQUENCE</scope>
</reference>
<dbReference type="Gene3D" id="1.10.10.60">
    <property type="entry name" value="Homeodomain-like"/>
    <property type="match status" value="1"/>
</dbReference>
<feature type="domain" description="HTH psq-type" evidence="1">
    <location>
        <begin position="19"/>
        <end position="54"/>
    </location>
</feature>
<dbReference type="InterPro" id="IPR007889">
    <property type="entry name" value="HTH_Psq"/>
</dbReference>
<evidence type="ECO:0000259" key="1">
    <source>
        <dbReference type="Pfam" id="PF05225"/>
    </source>
</evidence>
<accession>A0A8D8AL19</accession>
<dbReference type="EMBL" id="HBUE01034240">
    <property type="protein sequence ID" value="CAG6458166.1"/>
    <property type="molecule type" value="Transcribed_RNA"/>
</dbReference>
<evidence type="ECO:0000313" key="2">
    <source>
        <dbReference type="EMBL" id="CAG6458165.1"/>
    </source>
</evidence>
<dbReference type="GO" id="GO:0003677">
    <property type="term" value="F:DNA binding"/>
    <property type="evidence" value="ECO:0007669"/>
    <property type="project" value="InterPro"/>
</dbReference>
<sequence>MPRIHKKDPTKRKSRVINDEQLKRAMDAVAAGMTVRMAQTKFGISRSALHRYLKQARLNPDEPVQVGRKGGPIWLPENLEKELVSTVMLFSTQDNALTSLDLRCLVKSYLDRENLVISKFKDNMPGYDWSQSFVTRHGLTDFMAGRTKRRKGDSAREVEDPTLADPLECFVKVEMDELEDDPS</sequence>
<proteinExistence type="predicted"/>